<protein>
    <recommendedName>
        <fullName evidence="1">ABM domain-containing protein</fullName>
    </recommendedName>
</protein>
<sequence length="112" mass="12605">MLTHIGRVDYLSYWENIMSINVLVTFETKPEATQSFAALLKNISQDLLTVDGCQQAHAKVCADNPQRFMILESWVSKAAHITHIDKVVASGDWENIARHLSAAPVSNYYQDL</sequence>
<name>A0ABQ3AQS6_9GAMM</name>
<dbReference type="Pfam" id="PF03992">
    <property type="entry name" value="ABM"/>
    <property type="match status" value="1"/>
</dbReference>
<organism evidence="2 3">
    <name type="scientific">Cellvibrio zantedeschiae</name>
    <dbReference type="NCBI Taxonomy" id="1237077"/>
    <lineage>
        <taxon>Bacteria</taxon>
        <taxon>Pseudomonadati</taxon>
        <taxon>Pseudomonadota</taxon>
        <taxon>Gammaproteobacteria</taxon>
        <taxon>Cellvibrionales</taxon>
        <taxon>Cellvibrionaceae</taxon>
        <taxon>Cellvibrio</taxon>
    </lineage>
</organism>
<evidence type="ECO:0000313" key="3">
    <source>
        <dbReference type="Proteomes" id="UP000619761"/>
    </source>
</evidence>
<comment type="caution">
    <text evidence="2">The sequence shown here is derived from an EMBL/GenBank/DDBJ whole genome shotgun (WGS) entry which is preliminary data.</text>
</comment>
<proteinExistence type="predicted"/>
<accession>A0ABQ3AQS6</accession>
<gene>
    <name evidence="2" type="ORF">GCM10011613_05160</name>
</gene>
<reference evidence="3" key="1">
    <citation type="journal article" date="2019" name="Int. J. Syst. Evol. Microbiol.">
        <title>The Global Catalogue of Microorganisms (GCM) 10K type strain sequencing project: providing services to taxonomists for standard genome sequencing and annotation.</title>
        <authorList>
            <consortium name="The Broad Institute Genomics Platform"/>
            <consortium name="The Broad Institute Genome Sequencing Center for Infectious Disease"/>
            <person name="Wu L."/>
            <person name="Ma J."/>
        </authorList>
    </citation>
    <scope>NUCLEOTIDE SEQUENCE [LARGE SCALE GENOMIC DNA]</scope>
    <source>
        <strain evidence="3">KCTC 32239</strain>
    </source>
</reference>
<evidence type="ECO:0000259" key="1">
    <source>
        <dbReference type="PROSITE" id="PS51725"/>
    </source>
</evidence>
<dbReference type="Gene3D" id="3.30.70.100">
    <property type="match status" value="1"/>
</dbReference>
<feature type="domain" description="ABM" evidence="1">
    <location>
        <begin position="20"/>
        <end position="109"/>
    </location>
</feature>
<dbReference type="SUPFAM" id="SSF54909">
    <property type="entry name" value="Dimeric alpha+beta barrel"/>
    <property type="match status" value="1"/>
</dbReference>
<dbReference type="InterPro" id="IPR007138">
    <property type="entry name" value="ABM_dom"/>
</dbReference>
<dbReference type="Proteomes" id="UP000619761">
    <property type="component" value="Unassembled WGS sequence"/>
</dbReference>
<dbReference type="EMBL" id="BMYZ01000001">
    <property type="protein sequence ID" value="GGY64361.1"/>
    <property type="molecule type" value="Genomic_DNA"/>
</dbReference>
<evidence type="ECO:0000313" key="2">
    <source>
        <dbReference type="EMBL" id="GGY64361.1"/>
    </source>
</evidence>
<dbReference type="PROSITE" id="PS51725">
    <property type="entry name" value="ABM"/>
    <property type="match status" value="1"/>
</dbReference>
<keyword evidence="3" id="KW-1185">Reference proteome</keyword>
<dbReference type="InterPro" id="IPR011008">
    <property type="entry name" value="Dimeric_a/b-barrel"/>
</dbReference>